<evidence type="ECO:0000256" key="2">
    <source>
        <dbReference type="ARBA" id="ARBA00022664"/>
    </source>
</evidence>
<evidence type="ECO:0000256" key="4">
    <source>
        <dbReference type="ARBA" id="ARBA00022737"/>
    </source>
</evidence>
<evidence type="ECO:0000256" key="7">
    <source>
        <dbReference type="ARBA" id="ARBA00022884"/>
    </source>
</evidence>
<keyword evidence="10" id="KW-0539">Nucleus</keyword>
<dbReference type="GO" id="GO:0003723">
    <property type="term" value="F:RNA binding"/>
    <property type="evidence" value="ECO:0007669"/>
    <property type="project" value="UniProtKB-UniRule"/>
</dbReference>
<organism evidence="16 17">
    <name type="scientific">Paraglomus occultum</name>
    <dbReference type="NCBI Taxonomy" id="144539"/>
    <lineage>
        <taxon>Eukaryota</taxon>
        <taxon>Fungi</taxon>
        <taxon>Fungi incertae sedis</taxon>
        <taxon>Mucoromycota</taxon>
        <taxon>Glomeromycotina</taxon>
        <taxon>Glomeromycetes</taxon>
        <taxon>Paraglomerales</taxon>
        <taxon>Paraglomeraceae</taxon>
        <taxon>Paraglomus</taxon>
    </lineage>
</organism>
<feature type="zinc finger region" description="C3H1-type" evidence="12">
    <location>
        <begin position="281"/>
        <end position="308"/>
    </location>
</feature>
<comment type="caution">
    <text evidence="16">The sequence shown here is derived from an EMBL/GenBank/DDBJ whole genome shotgun (WGS) entry which is preliminary data.</text>
</comment>
<feature type="domain" description="RRM" evidence="14">
    <location>
        <begin position="176"/>
        <end position="279"/>
    </location>
</feature>
<dbReference type="SMART" id="SM00356">
    <property type="entry name" value="ZnF_C3H1"/>
    <property type="match status" value="2"/>
</dbReference>
<dbReference type="Proteomes" id="UP000789572">
    <property type="component" value="Unassembled WGS sequence"/>
</dbReference>
<evidence type="ECO:0000259" key="14">
    <source>
        <dbReference type="PROSITE" id="PS50102"/>
    </source>
</evidence>
<dbReference type="InterPro" id="IPR009145">
    <property type="entry name" value="U2AF_small"/>
</dbReference>
<feature type="compositionally biased region" description="Basic residues" evidence="13">
    <location>
        <begin position="371"/>
        <end position="381"/>
    </location>
</feature>
<keyword evidence="8" id="KW-0238">DNA-binding</keyword>
<dbReference type="PROSITE" id="PS50103">
    <property type="entry name" value="ZF_C3H1"/>
    <property type="match status" value="2"/>
</dbReference>
<keyword evidence="2" id="KW-0507">mRNA processing</keyword>
<feature type="compositionally biased region" description="Polar residues" evidence="13">
    <location>
        <begin position="508"/>
        <end position="528"/>
    </location>
</feature>
<dbReference type="InterPro" id="IPR000571">
    <property type="entry name" value="Znf_CCCH"/>
</dbReference>
<feature type="compositionally biased region" description="Polar residues" evidence="13">
    <location>
        <begin position="332"/>
        <end position="343"/>
    </location>
</feature>
<dbReference type="GO" id="GO:0000398">
    <property type="term" value="P:mRNA splicing, via spliceosome"/>
    <property type="evidence" value="ECO:0007669"/>
    <property type="project" value="InterPro"/>
</dbReference>
<evidence type="ECO:0000256" key="12">
    <source>
        <dbReference type="PROSITE-ProRule" id="PRU00723"/>
    </source>
</evidence>
<feature type="compositionally biased region" description="Basic and acidic residues" evidence="13">
    <location>
        <begin position="29"/>
        <end position="43"/>
    </location>
</feature>
<keyword evidence="9" id="KW-0508">mRNA splicing</keyword>
<dbReference type="FunFam" id="3.30.70.330:FF:000122">
    <property type="entry name" value="Splicing factor U2AF small subunit"/>
    <property type="match status" value="1"/>
</dbReference>
<feature type="zinc finger region" description="C3H1-type" evidence="12">
    <location>
        <begin position="144"/>
        <end position="172"/>
    </location>
</feature>
<feature type="compositionally biased region" description="Basic and acidic residues" evidence="13">
    <location>
        <begin position="425"/>
        <end position="486"/>
    </location>
</feature>
<name>A0A9N8ZK92_9GLOM</name>
<evidence type="ECO:0000256" key="9">
    <source>
        <dbReference type="ARBA" id="ARBA00023187"/>
    </source>
</evidence>
<evidence type="ECO:0000256" key="11">
    <source>
        <dbReference type="PROSITE-ProRule" id="PRU00176"/>
    </source>
</evidence>
<evidence type="ECO:0000259" key="15">
    <source>
        <dbReference type="PROSITE" id="PS50103"/>
    </source>
</evidence>
<evidence type="ECO:0000256" key="1">
    <source>
        <dbReference type="ARBA" id="ARBA00004123"/>
    </source>
</evidence>
<evidence type="ECO:0000256" key="13">
    <source>
        <dbReference type="SAM" id="MobiDB-lite"/>
    </source>
</evidence>
<dbReference type="InterPro" id="IPR000504">
    <property type="entry name" value="RRM_dom"/>
</dbReference>
<keyword evidence="7 11" id="KW-0694">RNA-binding</keyword>
<reference evidence="16" key="1">
    <citation type="submission" date="2021-06" db="EMBL/GenBank/DDBJ databases">
        <authorList>
            <person name="Kallberg Y."/>
            <person name="Tangrot J."/>
            <person name="Rosling A."/>
        </authorList>
    </citation>
    <scope>NUCLEOTIDE SEQUENCE</scope>
    <source>
        <strain evidence="16">IA702</strain>
    </source>
</reference>
<dbReference type="PRINTS" id="PR01848">
    <property type="entry name" value="U2AUXFACTOR"/>
</dbReference>
<evidence type="ECO:0000313" key="16">
    <source>
        <dbReference type="EMBL" id="CAG8498644.1"/>
    </source>
</evidence>
<feature type="region of interest" description="Disordered" evidence="13">
    <location>
        <begin position="28"/>
        <end position="52"/>
    </location>
</feature>
<keyword evidence="4" id="KW-0677">Repeat</keyword>
<evidence type="ECO:0000256" key="8">
    <source>
        <dbReference type="ARBA" id="ARBA00023125"/>
    </source>
</evidence>
<feature type="domain" description="C3H1-type" evidence="15">
    <location>
        <begin position="144"/>
        <end position="172"/>
    </location>
</feature>
<feature type="region of interest" description="Disordered" evidence="13">
    <location>
        <begin position="108"/>
        <end position="129"/>
    </location>
</feature>
<protein>
    <submittedName>
        <fullName evidence="16">179_t:CDS:1</fullName>
    </submittedName>
</protein>
<feature type="region of interest" description="Disordered" evidence="13">
    <location>
        <begin position="318"/>
        <end position="528"/>
    </location>
</feature>
<dbReference type="InterPro" id="IPR012677">
    <property type="entry name" value="Nucleotide-bd_a/b_plait_sf"/>
</dbReference>
<evidence type="ECO:0000256" key="5">
    <source>
        <dbReference type="ARBA" id="ARBA00022771"/>
    </source>
</evidence>
<keyword evidence="5 12" id="KW-0863">Zinc-finger</keyword>
<keyword evidence="3 12" id="KW-0479">Metal-binding</keyword>
<feature type="domain" description="C3H1-type" evidence="15">
    <location>
        <begin position="281"/>
        <end position="308"/>
    </location>
</feature>
<dbReference type="SUPFAM" id="SSF54928">
    <property type="entry name" value="RNA-binding domain, RBD"/>
    <property type="match status" value="1"/>
</dbReference>
<proteinExistence type="predicted"/>
<dbReference type="GO" id="GO:0003677">
    <property type="term" value="F:DNA binding"/>
    <property type="evidence" value="ECO:0007669"/>
    <property type="project" value="UniProtKB-KW"/>
</dbReference>
<feature type="compositionally biased region" description="Polar residues" evidence="13">
    <location>
        <begin position="487"/>
        <end position="500"/>
    </location>
</feature>
<dbReference type="SMART" id="SM00361">
    <property type="entry name" value="RRM_1"/>
    <property type="match status" value="1"/>
</dbReference>
<dbReference type="PANTHER" id="PTHR12620">
    <property type="entry name" value="U2 SNRNP AUXILIARY FACTOR, SMALL SUBUNIT"/>
    <property type="match status" value="1"/>
</dbReference>
<dbReference type="OrthoDB" id="423462at2759"/>
<evidence type="ECO:0000313" key="17">
    <source>
        <dbReference type="Proteomes" id="UP000789572"/>
    </source>
</evidence>
<dbReference type="EMBL" id="CAJVPJ010000229">
    <property type="protein sequence ID" value="CAG8498644.1"/>
    <property type="molecule type" value="Genomic_DNA"/>
</dbReference>
<dbReference type="Pfam" id="PF00076">
    <property type="entry name" value="RRM_1"/>
    <property type="match status" value="1"/>
</dbReference>
<dbReference type="AlphaFoldDB" id="A0A9N8ZK92"/>
<accession>A0A9N8ZK92</accession>
<comment type="subcellular location">
    <subcellularLocation>
        <location evidence="1">Nucleus</location>
    </subcellularLocation>
</comment>
<gene>
    <name evidence="16" type="ORF">POCULU_LOCUS2455</name>
</gene>
<evidence type="ECO:0000256" key="10">
    <source>
        <dbReference type="ARBA" id="ARBA00023242"/>
    </source>
</evidence>
<dbReference type="InterPro" id="IPR035979">
    <property type="entry name" value="RBD_domain_sf"/>
</dbReference>
<dbReference type="InterPro" id="IPR003954">
    <property type="entry name" value="RRM_euk-type"/>
</dbReference>
<dbReference type="PROSITE" id="PS50102">
    <property type="entry name" value="RRM"/>
    <property type="match status" value="1"/>
</dbReference>
<keyword evidence="17" id="KW-1185">Reference proteome</keyword>
<dbReference type="GO" id="GO:0089701">
    <property type="term" value="C:U2AF complex"/>
    <property type="evidence" value="ECO:0007669"/>
    <property type="project" value="InterPro"/>
</dbReference>
<evidence type="ECO:0000256" key="3">
    <source>
        <dbReference type="ARBA" id="ARBA00022723"/>
    </source>
</evidence>
<keyword evidence="6 12" id="KW-0862">Zinc</keyword>
<sequence length="528" mass="61957">MDLTDKEYTQKIARKEWRKLRKKQRKKAARVEAAKLRQKLNEEEAKESDEEAKKLRKAEEIQHNSLRILWEYRERQIEEANARRMEEERRKKIVQENWEKAIKSIKVQQKPITEHDSKKDNLEEQHNVTPDETNSVLVTEYGTDKDPINCSFYLKTGACRYGDSCARMHAYPDKSVTVLIKNMYQGMPVNLADEENDDNLEYDEVEAERHFAEFFEDIHAELQKYGKIVQLKVCNNFEPHLRGNVYVQYSEENSAEKAISEIRGRWYAGKQLIAEYCPVKKWKFGICGFYDKNKCPRGIHCNFLHVFKNPQGLYSEADNGLENTNRTRSDSELSINTNNTKSVQPTPLSATSQSPPSPSHTTTTVSTSSHSRSRSPPRVRRTLSSQRDTYHRRRHHYEHHSDYYHRHRRNRSRPKDHDANDEEIYSERDGDKKRDKNERNGRHMKETKRQGIEDKKKRSRKSRGDRVDDSKRIGDKRSKVEGRERTSGNCLHDNNTSKDNTYALRSPSRASQSPSYTLQSPRTPHLSS</sequence>
<dbReference type="GO" id="GO:0008270">
    <property type="term" value="F:zinc ion binding"/>
    <property type="evidence" value="ECO:0007669"/>
    <property type="project" value="UniProtKB-KW"/>
</dbReference>
<dbReference type="Pfam" id="PF00642">
    <property type="entry name" value="zf-CCCH"/>
    <property type="match status" value="1"/>
</dbReference>
<feature type="compositionally biased region" description="Basic and acidic residues" evidence="13">
    <location>
        <begin position="112"/>
        <end position="126"/>
    </location>
</feature>
<evidence type="ECO:0000256" key="6">
    <source>
        <dbReference type="ARBA" id="ARBA00022833"/>
    </source>
</evidence>
<feature type="compositionally biased region" description="Low complexity" evidence="13">
    <location>
        <begin position="344"/>
        <end position="370"/>
    </location>
</feature>
<dbReference type="Gene3D" id="3.30.70.330">
    <property type="match status" value="1"/>
</dbReference>